<feature type="transmembrane region" description="Helical" evidence="1">
    <location>
        <begin position="383"/>
        <end position="402"/>
    </location>
</feature>
<feature type="transmembrane region" description="Helical" evidence="1">
    <location>
        <begin position="408"/>
        <end position="423"/>
    </location>
</feature>
<sequence>MFDNLLIGLETAVTPENLLWCFVGVLLGTVIGLLPGLGSTTGVAILLPVTLAFDPVTALIMLAGIYYGSQYGSSISSILISTPGDSSSVVLTIDGYQMARKGRAGAALAISALASFFAAIVSLIALIALAQPIARFALNFGPAENLAIILLGMATIVSFAGENILRGITMAAAGLLVSMVGVASGFSTARFTFGSVNLLSGLDFVAVMIGIFAVGEVLHQIRRGGEKPIRARFRDLLVTKEELRRAAPSTVRGTGLGFTVGVLPGAGATLATFLAYGVEKQVSRFKHLIGKGAPEAVAAPEAANNAAANASFIPTLALGIPGSGTTAVLLGAFVIFGLQPGPLLFQQEPDIVWGLLVSFFFGNLILLVLNLPLAPVFAQILRIPYVFLYPIVLMMSFVGAFALGNNMFTLWVVFFSGLLGFFMKRFDFPAAPFVLGLVLGPLLEKYLVQTSALGNGNLFIMFQQPLSLILTLAALFALAYPLIGAVVRNLRTRRADARRRETVSH</sequence>
<dbReference type="EMBL" id="CP065682">
    <property type="protein sequence ID" value="QPS34666.1"/>
    <property type="molecule type" value="Genomic_DNA"/>
</dbReference>
<reference evidence="3" key="2">
    <citation type="submission" date="2016-01" db="EMBL/GenBank/DDBJ databases">
        <authorList>
            <person name="Hong K.W."/>
        </authorList>
    </citation>
    <scope>NUCLEOTIDE SEQUENCE</scope>
    <source>
        <strain evidence="3">M40</strain>
    </source>
</reference>
<gene>
    <name evidence="3" type="ORF">AVW13_00130</name>
    <name evidence="4" type="ORF">I6G59_04945</name>
</gene>
<dbReference type="PANTHER" id="PTHR35342">
    <property type="entry name" value="TRICARBOXYLIC TRANSPORT PROTEIN"/>
    <property type="match status" value="1"/>
</dbReference>
<proteinExistence type="predicted"/>
<feature type="transmembrane region" description="Helical" evidence="1">
    <location>
        <begin position="43"/>
        <end position="67"/>
    </location>
</feature>
<feature type="domain" description="DUF112" evidence="2">
    <location>
        <begin position="18"/>
        <end position="435"/>
    </location>
</feature>
<feature type="transmembrane region" description="Helical" evidence="1">
    <location>
        <begin position="18"/>
        <end position="37"/>
    </location>
</feature>
<feature type="transmembrane region" description="Helical" evidence="1">
    <location>
        <begin position="198"/>
        <end position="218"/>
    </location>
</feature>
<dbReference type="InterPro" id="IPR002823">
    <property type="entry name" value="DUF112_TM"/>
</dbReference>
<protein>
    <submittedName>
        <fullName evidence="3 4">Transporter</fullName>
    </submittedName>
</protein>
<dbReference type="Pfam" id="PF01970">
    <property type="entry name" value="TctA"/>
    <property type="match status" value="1"/>
</dbReference>
<dbReference type="PANTHER" id="PTHR35342:SF5">
    <property type="entry name" value="TRICARBOXYLIC TRANSPORT PROTEIN"/>
    <property type="match status" value="1"/>
</dbReference>
<evidence type="ECO:0000256" key="1">
    <source>
        <dbReference type="SAM" id="Phobius"/>
    </source>
</evidence>
<keyword evidence="1" id="KW-0472">Membrane</keyword>
<dbReference type="Proteomes" id="UP000076612">
    <property type="component" value="Unassembled WGS sequence"/>
</dbReference>
<feature type="transmembrane region" description="Helical" evidence="1">
    <location>
        <begin position="136"/>
        <end position="160"/>
    </location>
</feature>
<feature type="transmembrane region" description="Helical" evidence="1">
    <location>
        <begin position="468"/>
        <end position="490"/>
    </location>
</feature>
<dbReference type="RefSeq" id="WP_009380103.1">
    <property type="nucleotide sequence ID" value="NZ_CP065682.1"/>
</dbReference>
<evidence type="ECO:0000313" key="6">
    <source>
        <dbReference type="Proteomes" id="UP000594979"/>
    </source>
</evidence>
<name>A0A165EID9_9MICO</name>
<evidence type="ECO:0000313" key="3">
    <source>
        <dbReference type="EMBL" id="KZE24482.1"/>
    </source>
</evidence>
<dbReference type="AlphaFoldDB" id="A0A165EID9"/>
<accession>A0A165EID9</accession>
<dbReference type="STRING" id="33889.AVW13_00130"/>
<evidence type="ECO:0000313" key="5">
    <source>
        <dbReference type="Proteomes" id="UP000076612"/>
    </source>
</evidence>
<reference evidence="5" key="1">
    <citation type="submission" date="2016-01" db="EMBL/GenBank/DDBJ databases">
        <title>Draft genome of Chromobacterium sp. F49.</title>
        <authorList>
            <person name="Hong K.W."/>
        </authorList>
    </citation>
    <scope>NUCLEOTIDE SEQUENCE [LARGE SCALE GENOMIC DNA]</scope>
    <source>
        <strain evidence="5">M40</strain>
    </source>
</reference>
<feature type="transmembrane region" description="Helical" evidence="1">
    <location>
        <begin position="430"/>
        <end position="448"/>
    </location>
</feature>
<feature type="transmembrane region" description="Helical" evidence="1">
    <location>
        <begin position="351"/>
        <end position="371"/>
    </location>
</feature>
<dbReference type="EMBL" id="LQQR01000001">
    <property type="protein sequence ID" value="KZE24482.1"/>
    <property type="molecule type" value="Genomic_DNA"/>
</dbReference>
<evidence type="ECO:0000259" key="2">
    <source>
        <dbReference type="Pfam" id="PF01970"/>
    </source>
</evidence>
<reference evidence="4 6" key="3">
    <citation type="submission" date="2020-12" db="EMBL/GenBank/DDBJ databases">
        <title>FDA dAtabase for Regulatory Grade micrObial Sequences (FDA-ARGOS): Supporting development and validation of Infectious Disease Dx tests.</title>
        <authorList>
            <person name="Sproer C."/>
            <person name="Gronow S."/>
            <person name="Severitt S."/>
            <person name="Schroder I."/>
            <person name="Tallon L."/>
            <person name="Sadzewicz L."/>
            <person name="Zhao X."/>
            <person name="Boylan J."/>
            <person name="Ott S."/>
            <person name="Bowen H."/>
            <person name="Vavikolanu K."/>
            <person name="Mehta A."/>
            <person name="Aluvathingal J."/>
            <person name="Nadendla S."/>
            <person name="Lowell S."/>
            <person name="Myers T."/>
            <person name="Yan Y."/>
            <person name="Sichtig H."/>
        </authorList>
    </citation>
    <scope>NUCLEOTIDE SEQUENCE [LARGE SCALE GENOMIC DNA]</scope>
    <source>
        <strain evidence="4 6">FDAARGOS_902</strain>
    </source>
</reference>
<feature type="transmembrane region" description="Helical" evidence="1">
    <location>
        <begin position="316"/>
        <end position="339"/>
    </location>
</feature>
<keyword evidence="1" id="KW-0812">Transmembrane</keyword>
<feature type="transmembrane region" description="Helical" evidence="1">
    <location>
        <begin position="167"/>
        <end position="186"/>
    </location>
</feature>
<dbReference type="Proteomes" id="UP000594979">
    <property type="component" value="Chromosome"/>
</dbReference>
<organism evidence="4 6">
    <name type="scientific">Brevibacterium casei</name>
    <dbReference type="NCBI Taxonomy" id="33889"/>
    <lineage>
        <taxon>Bacteria</taxon>
        <taxon>Bacillati</taxon>
        <taxon>Actinomycetota</taxon>
        <taxon>Actinomycetes</taxon>
        <taxon>Micrococcales</taxon>
        <taxon>Brevibacteriaceae</taxon>
        <taxon>Brevibacterium</taxon>
    </lineage>
</organism>
<evidence type="ECO:0000313" key="4">
    <source>
        <dbReference type="EMBL" id="QPS34666.1"/>
    </source>
</evidence>
<dbReference type="KEGG" id="bcau:I6G59_04945"/>
<feature type="transmembrane region" description="Helical" evidence="1">
    <location>
        <begin position="106"/>
        <end position="130"/>
    </location>
</feature>
<keyword evidence="1" id="KW-1133">Transmembrane helix</keyword>